<organism evidence="1 2">
    <name type="scientific">Candidatus Nomurabacteria bacterium RIFCSPHIGHO2_01_FULL_39_9</name>
    <dbReference type="NCBI Taxonomy" id="1801735"/>
    <lineage>
        <taxon>Bacteria</taxon>
        <taxon>Candidatus Nomuraibacteriota</taxon>
    </lineage>
</organism>
<gene>
    <name evidence="1" type="ORF">A2645_00965</name>
</gene>
<accession>A0A1F6UWU7</accession>
<proteinExistence type="predicted"/>
<evidence type="ECO:0000313" key="2">
    <source>
        <dbReference type="Proteomes" id="UP000182253"/>
    </source>
</evidence>
<comment type="caution">
    <text evidence="1">The sequence shown here is derived from an EMBL/GenBank/DDBJ whole genome shotgun (WGS) entry which is preliminary data.</text>
</comment>
<protein>
    <submittedName>
        <fullName evidence="1">Uncharacterized protein</fullName>
    </submittedName>
</protein>
<dbReference type="AlphaFoldDB" id="A0A1F6UWU7"/>
<name>A0A1F6UWU7_9BACT</name>
<dbReference type="STRING" id="1801735.A2645_00965"/>
<evidence type="ECO:0000313" key="1">
    <source>
        <dbReference type="EMBL" id="OGI61808.1"/>
    </source>
</evidence>
<dbReference type="EMBL" id="MFTL01000008">
    <property type="protein sequence ID" value="OGI61808.1"/>
    <property type="molecule type" value="Genomic_DNA"/>
</dbReference>
<dbReference type="Proteomes" id="UP000182253">
    <property type="component" value="Unassembled WGS sequence"/>
</dbReference>
<reference evidence="1 2" key="1">
    <citation type="journal article" date="2016" name="Nat. Commun.">
        <title>Thousands of microbial genomes shed light on interconnected biogeochemical processes in an aquifer system.</title>
        <authorList>
            <person name="Anantharaman K."/>
            <person name="Brown C.T."/>
            <person name="Hug L.A."/>
            <person name="Sharon I."/>
            <person name="Castelle C.J."/>
            <person name="Probst A.J."/>
            <person name="Thomas B.C."/>
            <person name="Singh A."/>
            <person name="Wilkins M.J."/>
            <person name="Karaoz U."/>
            <person name="Brodie E.L."/>
            <person name="Williams K.H."/>
            <person name="Hubbard S.S."/>
            <person name="Banfield J.F."/>
        </authorList>
    </citation>
    <scope>NUCLEOTIDE SEQUENCE [LARGE SCALE GENOMIC DNA]</scope>
</reference>
<sequence length="146" mass="17056">MKKITVAVVSYNTIPPYKKGVVRIKNKKVLILSNTFNPKCPDNVRSDDPNWQKLLFHKNDLQKVIIFAGKKESGALEIIDRALADFKKRKRILFFVLCDHDLEEKIDKLKQYGISKTQYVCFSDGHERCYETPFLLGFMHDYLDNN</sequence>